<organism evidence="4 5">
    <name type="scientific">Aspergillus pseudotamarii</name>
    <dbReference type="NCBI Taxonomy" id="132259"/>
    <lineage>
        <taxon>Eukaryota</taxon>
        <taxon>Fungi</taxon>
        <taxon>Dikarya</taxon>
        <taxon>Ascomycota</taxon>
        <taxon>Pezizomycotina</taxon>
        <taxon>Eurotiomycetes</taxon>
        <taxon>Eurotiomycetidae</taxon>
        <taxon>Eurotiales</taxon>
        <taxon>Aspergillaceae</taxon>
        <taxon>Aspergillus</taxon>
        <taxon>Aspergillus subgen. Circumdati</taxon>
    </lineage>
</organism>
<dbReference type="InterPro" id="IPR036770">
    <property type="entry name" value="Ankyrin_rpt-contain_sf"/>
</dbReference>
<dbReference type="InterPro" id="IPR002110">
    <property type="entry name" value="Ankyrin_rpt"/>
</dbReference>
<dbReference type="Pfam" id="PF24883">
    <property type="entry name" value="NPHP3_N"/>
    <property type="match status" value="1"/>
</dbReference>
<dbReference type="Gene3D" id="1.25.40.20">
    <property type="entry name" value="Ankyrin repeat-containing domain"/>
    <property type="match status" value="1"/>
</dbReference>
<dbReference type="GeneID" id="43643781"/>
<evidence type="ECO:0000313" key="4">
    <source>
        <dbReference type="EMBL" id="KAE8138960.1"/>
    </source>
</evidence>
<feature type="repeat" description="ANK" evidence="2">
    <location>
        <begin position="852"/>
        <end position="884"/>
    </location>
</feature>
<name>A0A5N6SYY7_ASPPS</name>
<dbReference type="RefSeq" id="XP_031915023.1">
    <property type="nucleotide sequence ID" value="XM_032059571.1"/>
</dbReference>
<dbReference type="Gene3D" id="3.40.50.300">
    <property type="entry name" value="P-loop containing nucleotide triphosphate hydrolases"/>
    <property type="match status" value="1"/>
</dbReference>
<dbReference type="PANTHER" id="PTHR46082:SF11">
    <property type="entry name" value="AAA+ ATPASE DOMAIN-CONTAINING PROTEIN-RELATED"/>
    <property type="match status" value="1"/>
</dbReference>
<keyword evidence="2" id="KW-0040">ANK repeat</keyword>
<sequence>MSPNDYTVGWICALPIEMAAARAMLDVEDKHSNAELSHSKRYIFGSIMDHNIVIACLPSGVPGTTSTAKAVAEIQNTFGKIRFYLLVVVSHPTRGYGGVIPYDYGKAVANGQFEVTGTFNKPPDLLLNALSKLQGTDLGNPPCRFHISLSKVIDKNPEFRYPGEGQDVLFKADYIHPSGQDCSACDRGRIEARPKRSSSVPAVHYGLIASGNQVIKDAQKRDRIASRHDVLCFEMEAAGLDGVPCLVIRGISDYADSHKNDRWQHYAAAAAAAYAKEIFSHLEPPPPKTAPGMSPDSLRLTRTLEKLQSTKVEDDRSMLLAIKGTRARGTCEWLTQDARYMTWLDSQRSELLWVSGGPGKGKTMLAIYLTQVLEDHVPSEGRILLYYFCDNGDENRKSPIAILKSLLYQLLSNRPHLLHLVSTDLQGDSKLYSHMTLPYLWSTFVALLRSPDLSMVVCVVDGLDECEESLIKPFLGYLREFFTGQEEEGLTASFKLLLLSRESDNIKRGLGRVPRVDLESAEFSMQVANDVDKYISSMLQEPNVSGGLSLAQRERIRKTLRDGAEGTFLWVGFMPDILRGMDNEEIEDGLQEIPKGLDEIYQRILHQIPAPQKELVCLILHWVVLAQRPLTMEELEAAIRTDDKYKGLNGNAIIRQVKSCRPLLKIEHQVIHLVHQSAKEYLLSPDEVSMTYFGGKARHSILALSCLKYLETNYVRLSGLQEDTFLDYASTYWPVHMKNAGDDDAKLCEQSTKFFQESNTRDRWWARYWSREHGTDEPNSFKLLHLSAYFGLEALAQNDLRRKRRFTNSMHPANQKDSYGRIPLMWAAARGQKRMVELLLPHVFNIDRRDKFNMTALHLAVRGDHFDVVSLLLTRPVNLEIKAGGFTPLMVAIGNCSQSIVALLLKHGAKDPMPSTLGDANLGREAVNREEDCCETRARELIHLQPLFLRTRLNKFSEALTVPIALSLAISPVVAKSKACSSLLKRPIVKLIRYYLESDGEKVKAILDNGHGATLIEQSLIICRLQLGTRNKGRMMRLAQKLGDTFVEIILEVHGILGWWDRFAVSFLRSGFSLGFRDVLETWFTIGVYGTAKAIDCGGAENIREIWQFGVKSCKMLLIKEREAEAIAVMRWVIMSHVIAREINKARVIDTISKECTKAIEDLTQGPLTNSFISCMSTAWSREILYRVTRKESRELKWTLGCFSAASFVPKLPLIAGTALFKTFTTLADEKADMTWLFVEQQFWPIEKACDWAVNTATWHIEAAIVLLQLISESRLPVPQYIMGLVPSVLKRAEMEALSVGFNIGELKTEDQLSI</sequence>
<dbReference type="SUPFAM" id="SSF52540">
    <property type="entry name" value="P-loop containing nucleoside triphosphate hydrolases"/>
    <property type="match status" value="1"/>
</dbReference>
<evidence type="ECO:0000256" key="1">
    <source>
        <dbReference type="ARBA" id="ARBA00022737"/>
    </source>
</evidence>
<feature type="repeat" description="ANK" evidence="2">
    <location>
        <begin position="884"/>
        <end position="909"/>
    </location>
</feature>
<dbReference type="GO" id="GO:0009116">
    <property type="term" value="P:nucleoside metabolic process"/>
    <property type="evidence" value="ECO:0007669"/>
    <property type="project" value="InterPro"/>
</dbReference>
<dbReference type="InterPro" id="IPR054471">
    <property type="entry name" value="GPIID_WHD"/>
</dbReference>
<evidence type="ECO:0000256" key="2">
    <source>
        <dbReference type="PROSITE-ProRule" id="PRU00023"/>
    </source>
</evidence>
<dbReference type="OrthoDB" id="20872at2759"/>
<dbReference type="SUPFAM" id="SSF53167">
    <property type="entry name" value="Purine and uridine phosphorylases"/>
    <property type="match status" value="1"/>
</dbReference>
<dbReference type="PROSITE" id="PS50297">
    <property type="entry name" value="ANK_REP_REGION"/>
    <property type="match status" value="3"/>
</dbReference>
<dbReference type="PROSITE" id="PS50088">
    <property type="entry name" value="ANK_REPEAT"/>
    <property type="match status" value="3"/>
</dbReference>
<dbReference type="Pfam" id="PF12796">
    <property type="entry name" value="Ank_2"/>
    <property type="match status" value="1"/>
</dbReference>
<dbReference type="GO" id="GO:0003824">
    <property type="term" value="F:catalytic activity"/>
    <property type="evidence" value="ECO:0007669"/>
    <property type="project" value="InterPro"/>
</dbReference>
<reference evidence="4 5" key="1">
    <citation type="submission" date="2019-04" db="EMBL/GenBank/DDBJ databases">
        <title>Friends and foes A comparative genomics study of 23 Aspergillus species from section Flavi.</title>
        <authorList>
            <consortium name="DOE Joint Genome Institute"/>
            <person name="Kjaerbolling I."/>
            <person name="Vesth T."/>
            <person name="Frisvad J.C."/>
            <person name="Nybo J.L."/>
            <person name="Theobald S."/>
            <person name="Kildgaard S."/>
            <person name="Isbrandt T."/>
            <person name="Kuo A."/>
            <person name="Sato A."/>
            <person name="Lyhne E.K."/>
            <person name="Kogle M.E."/>
            <person name="Wiebenga A."/>
            <person name="Kun R.S."/>
            <person name="Lubbers R.J."/>
            <person name="Makela M.R."/>
            <person name="Barry K."/>
            <person name="Chovatia M."/>
            <person name="Clum A."/>
            <person name="Daum C."/>
            <person name="Haridas S."/>
            <person name="He G."/>
            <person name="LaButti K."/>
            <person name="Lipzen A."/>
            <person name="Mondo S."/>
            <person name="Riley R."/>
            <person name="Salamov A."/>
            <person name="Simmons B.A."/>
            <person name="Magnuson J.K."/>
            <person name="Henrissat B."/>
            <person name="Mortensen U.H."/>
            <person name="Larsen T.O."/>
            <person name="Devries R.P."/>
            <person name="Grigoriev I.V."/>
            <person name="Machida M."/>
            <person name="Baker S.E."/>
            <person name="Andersen M.R."/>
        </authorList>
    </citation>
    <scope>NUCLEOTIDE SEQUENCE [LARGE SCALE GENOMIC DNA]</scope>
    <source>
        <strain evidence="4 5">CBS 117625</strain>
    </source>
</reference>
<gene>
    <name evidence="4" type="ORF">BDV38DRAFT_281520</name>
</gene>
<proteinExistence type="predicted"/>
<dbReference type="PROSITE" id="PS50837">
    <property type="entry name" value="NACHT"/>
    <property type="match status" value="1"/>
</dbReference>
<dbReference type="EMBL" id="ML743568">
    <property type="protein sequence ID" value="KAE8138960.1"/>
    <property type="molecule type" value="Genomic_DNA"/>
</dbReference>
<dbReference type="InterPro" id="IPR056884">
    <property type="entry name" value="NPHP3-like_N"/>
</dbReference>
<dbReference type="InterPro" id="IPR053137">
    <property type="entry name" value="NLR-like"/>
</dbReference>
<dbReference type="InterPro" id="IPR035994">
    <property type="entry name" value="Nucleoside_phosphorylase_sf"/>
</dbReference>
<accession>A0A5N6SYY7</accession>
<dbReference type="InterPro" id="IPR027417">
    <property type="entry name" value="P-loop_NTPase"/>
</dbReference>
<protein>
    <recommendedName>
        <fullName evidence="3">NACHT domain-containing protein</fullName>
    </recommendedName>
</protein>
<dbReference type="PANTHER" id="PTHR46082">
    <property type="entry name" value="ATP/GTP-BINDING PROTEIN-RELATED"/>
    <property type="match status" value="1"/>
</dbReference>
<evidence type="ECO:0000259" key="3">
    <source>
        <dbReference type="PROSITE" id="PS50837"/>
    </source>
</evidence>
<dbReference type="Gene3D" id="3.40.50.1580">
    <property type="entry name" value="Nucleoside phosphorylase domain"/>
    <property type="match status" value="1"/>
</dbReference>
<feature type="domain" description="NACHT" evidence="3">
    <location>
        <begin position="350"/>
        <end position="503"/>
    </location>
</feature>
<dbReference type="SUPFAM" id="SSF48403">
    <property type="entry name" value="Ankyrin repeat"/>
    <property type="match status" value="1"/>
</dbReference>
<dbReference type="Proteomes" id="UP000325672">
    <property type="component" value="Unassembled WGS sequence"/>
</dbReference>
<keyword evidence="5" id="KW-1185">Reference proteome</keyword>
<keyword evidence="1" id="KW-0677">Repeat</keyword>
<evidence type="ECO:0000313" key="5">
    <source>
        <dbReference type="Proteomes" id="UP000325672"/>
    </source>
</evidence>
<dbReference type="InterPro" id="IPR007111">
    <property type="entry name" value="NACHT_NTPase"/>
</dbReference>
<dbReference type="Pfam" id="PF22939">
    <property type="entry name" value="WHD_GPIID"/>
    <property type="match status" value="1"/>
</dbReference>
<feature type="repeat" description="ANK" evidence="2">
    <location>
        <begin position="819"/>
        <end position="851"/>
    </location>
</feature>
<dbReference type="SMART" id="SM00248">
    <property type="entry name" value="ANK"/>
    <property type="match status" value="3"/>
</dbReference>